<dbReference type="GO" id="GO:0016410">
    <property type="term" value="F:N-acyltransferase activity"/>
    <property type="evidence" value="ECO:0007669"/>
    <property type="project" value="InterPro"/>
</dbReference>
<evidence type="ECO:0000256" key="5">
    <source>
        <dbReference type="ARBA" id="ARBA00023098"/>
    </source>
</evidence>
<evidence type="ECO:0000256" key="1">
    <source>
        <dbReference type="ARBA" id="ARBA00022516"/>
    </source>
</evidence>
<evidence type="ECO:0000259" key="8">
    <source>
        <dbReference type="Pfam" id="PF04613"/>
    </source>
</evidence>
<feature type="active site" description="Proton acceptor" evidence="7">
    <location>
        <position position="255"/>
    </location>
</feature>
<comment type="function">
    <text evidence="7">Catalyzes the N-acylation of UDP-3-O-acylglucosamine using 3-hydroxyacyl-ACP as the acyl donor. Is involved in the biosynthesis of lipid A, a phosphorylated glycolipid that anchors the lipopolysaccharide to the outer membrane of the cell.</text>
</comment>
<organism evidence="9 10">
    <name type="scientific">Eiseniibacteriota bacterium</name>
    <dbReference type="NCBI Taxonomy" id="2212470"/>
    <lineage>
        <taxon>Bacteria</taxon>
        <taxon>Candidatus Eiseniibacteriota</taxon>
    </lineage>
</organism>
<feature type="domain" description="UDP-3-O-[3-hydroxymyristoyl] glucosamine N-acyltransferase non-repeat region" evidence="8">
    <location>
        <begin position="38"/>
        <end position="102"/>
    </location>
</feature>
<proteinExistence type="inferred from homology"/>
<dbReference type="Gene3D" id="2.160.10.10">
    <property type="entry name" value="Hexapeptide repeat proteins"/>
    <property type="match status" value="1"/>
</dbReference>
<dbReference type="InterPro" id="IPR020573">
    <property type="entry name" value="UDP_GlcNAc_AcTrfase_non-rep"/>
</dbReference>
<dbReference type="PANTHER" id="PTHR43378">
    <property type="entry name" value="UDP-3-O-ACYLGLUCOSAMINE N-ACYLTRANSFERASE"/>
    <property type="match status" value="1"/>
</dbReference>
<keyword evidence="5 7" id="KW-0443">Lipid metabolism</keyword>
<protein>
    <recommendedName>
        <fullName evidence="7">UDP-3-O-acylglucosamine N-acyltransferase</fullName>
        <ecNumber evidence="7">2.3.1.191</ecNumber>
    </recommendedName>
</protein>
<keyword evidence="4 7" id="KW-0677">Repeat</keyword>
<evidence type="ECO:0000256" key="7">
    <source>
        <dbReference type="HAMAP-Rule" id="MF_00523"/>
    </source>
</evidence>
<dbReference type="AlphaFoldDB" id="A0A948RSW1"/>
<reference evidence="9" key="1">
    <citation type="submission" date="2021-05" db="EMBL/GenBank/DDBJ databases">
        <title>Energy efficiency and biological interactions define the core microbiome of deep oligotrophic groundwater.</title>
        <authorList>
            <person name="Mehrshad M."/>
            <person name="Lopez-Fernandez M."/>
            <person name="Bell E."/>
            <person name="Bernier-Latmani R."/>
            <person name="Bertilsson S."/>
            <person name="Dopson M."/>
        </authorList>
    </citation>
    <scope>NUCLEOTIDE SEQUENCE</scope>
    <source>
        <strain evidence="9">Modern_marine.mb.64</strain>
    </source>
</reference>
<dbReference type="Gene3D" id="3.40.1390.10">
    <property type="entry name" value="MurE/MurF, N-terminal domain"/>
    <property type="match status" value="1"/>
</dbReference>
<dbReference type="GO" id="GO:0103118">
    <property type="term" value="F:UDP-3-O-[(3R)-3-hydroxyacyl]-glucosamine N-acyltransferase activity"/>
    <property type="evidence" value="ECO:0007669"/>
    <property type="project" value="UniProtKB-EC"/>
</dbReference>
<evidence type="ECO:0000256" key="2">
    <source>
        <dbReference type="ARBA" id="ARBA00022556"/>
    </source>
</evidence>
<comment type="similarity">
    <text evidence="7">Belongs to the transferase hexapeptide repeat family. LpxD subfamily.</text>
</comment>
<dbReference type="InterPro" id="IPR007691">
    <property type="entry name" value="LpxD"/>
</dbReference>
<dbReference type="Pfam" id="PF04613">
    <property type="entry name" value="LpxD"/>
    <property type="match status" value="1"/>
</dbReference>
<dbReference type="InterPro" id="IPR011004">
    <property type="entry name" value="Trimer_LpxA-like_sf"/>
</dbReference>
<dbReference type="GO" id="GO:0016020">
    <property type="term" value="C:membrane"/>
    <property type="evidence" value="ECO:0007669"/>
    <property type="project" value="GOC"/>
</dbReference>
<name>A0A948RSW1_UNCEI</name>
<dbReference type="SUPFAM" id="SSF51161">
    <property type="entry name" value="Trimeric LpxA-like enzymes"/>
    <property type="match status" value="1"/>
</dbReference>
<evidence type="ECO:0000313" key="9">
    <source>
        <dbReference type="EMBL" id="MBU2690270.1"/>
    </source>
</evidence>
<accession>A0A948RSW1</accession>
<comment type="pathway">
    <text evidence="7">Bacterial outer membrane biogenesis; LPS lipid A biosynthesis.</text>
</comment>
<dbReference type="Proteomes" id="UP000777784">
    <property type="component" value="Unassembled WGS sequence"/>
</dbReference>
<dbReference type="NCBIfam" id="TIGR01853">
    <property type="entry name" value="lipid_A_lpxD"/>
    <property type="match status" value="1"/>
</dbReference>
<evidence type="ECO:0000256" key="4">
    <source>
        <dbReference type="ARBA" id="ARBA00022737"/>
    </source>
</evidence>
<dbReference type="HAMAP" id="MF_00523">
    <property type="entry name" value="LpxD"/>
    <property type="match status" value="1"/>
</dbReference>
<dbReference type="PANTHER" id="PTHR43378:SF2">
    <property type="entry name" value="UDP-3-O-ACYLGLUCOSAMINE N-ACYLTRANSFERASE 1, MITOCHONDRIAL-RELATED"/>
    <property type="match status" value="1"/>
</dbReference>
<keyword evidence="1 7" id="KW-0444">Lipid biosynthesis</keyword>
<dbReference type="Pfam" id="PF00132">
    <property type="entry name" value="Hexapep"/>
    <property type="match status" value="2"/>
</dbReference>
<comment type="subunit">
    <text evidence="7">Homotrimer.</text>
</comment>
<keyword evidence="6 7" id="KW-0012">Acyltransferase</keyword>
<evidence type="ECO:0000256" key="6">
    <source>
        <dbReference type="ARBA" id="ARBA00023315"/>
    </source>
</evidence>
<comment type="catalytic activity">
    <reaction evidence="7">
        <text>a UDP-3-O-[(3R)-3-hydroxyacyl]-alpha-D-glucosamine + a (3R)-hydroxyacyl-[ACP] = a UDP-2-N,3-O-bis[(3R)-3-hydroxyacyl]-alpha-D-glucosamine + holo-[ACP] + H(+)</text>
        <dbReference type="Rhea" id="RHEA:53836"/>
        <dbReference type="Rhea" id="RHEA-COMP:9685"/>
        <dbReference type="Rhea" id="RHEA-COMP:9945"/>
        <dbReference type="ChEBI" id="CHEBI:15378"/>
        <dbReference type="ChEBI" id="CHEBI:64479"/>
        <dbReference type="ChEBI" id="CHEBI:78827"/>
        <dbReference type="ChEBI" id="CHEBI:137740"/>
        <dbReference type="ChEBI" id="CHEBI:137748"/>
        <dbReference type="EC" id="2.3.1.191"/>
    </reaction>
</comment>
<evidence type="ECO:0000313" key="10">
    <source>
        <dbReference type="Proteomes" id="UP000777784"/>
    </source>
</evidence>
<dbReference type="InterPro" id="IPR001451">
    <property type="entry name" value="Hexapep"/>
</dbReference>
<keyword evidence="3 7" id="KW-0808">Transferase</keyword>
<dbReference type="GO" id="GO:0009245">
    <property type="term" value="P:lipid A biosynthetic process"/>
    <property type="evidence" value="ECO:0007669"/>
    <property type="project" value="UniProtKB-UniRule"/>
</dbReference>
<gene>
    <name evidence="7 9" type="primary">lpxD</name>
    <name evidence="9" type="ORF">KJ970_05020</name>
</gene>
<dbReference type="NCBIfam" id="NF002060">
    <property type="entry name" value="PRK00892.1"/>
    <property type="match status" value="1"/>
</dbReference>
<keyword evidence="2 7" id="KW-0441">Lipid A biosynthesis</keyword>
<comment type="caution">
    <text evidence="9">The sequence shown here is derived from an EMBL/GenBank/DDBJ whole genome shotgun (WGS) entry which is preliminary data.</text>
</comment>
<dbReference type="CDD" id="cd03352">
    <property type="entry name" value="LbH_LpxD"/>
    <property type="match status" value="1"/>
</dbReference>
<sequence>MKTKAENKNAGAGGKRKKTYSLGELARLLSGSLSGDPDIPINGINGIREAVSGEITFLSNPRYTRYLKTTGASAVILGNNEIEAPIPLIKCADPYGAFLMILGIFSNPFPPPAPGVHATAVIGSNVQLSEGASIGPNVVIEDDVVIGARTTIRAGVFIGRNSILGADGLIYPRVVINEDSRLGDRVIIHSGAVIGADGFGYLPGENGFKKIPQLGRVVLEDDVEVGANSTIDRATVGETRIGRGTRIDNLVQVAHNVIIGENSILCAQVGISGSTEIGRNVTLAGQAGIVGHIQIGDGVKVGAQGGVTKTIPEGQEVSGYPAMQHSLAKRIYASMRHLPEALQQLRRLSERVNRLERKLKE</sequence>
<evidence type="ECO:0000256" key="3">
    <source>
        <dbReference type="ARBA" id="ARBA00022679"/>
    </source>
</evidence>
<dbReference type="EMBL" id="JAHJDP010000028">
    <property type="protein sequence ID" value="MBU2690270.1"/>
    <property type="molecule type" value="Genomic_DNA"/>
</dbReference>
<dbReference type="EC" id="2.3.1.191" evidence="7"/>